<evidence type="ECO:0000313" key="3">
    <source>
        <dbReference type="EMBL" id="PHT35746.1"/>
    </source>
</evidence>
<dbReference type="OrthoDB" id="1845384at2759"/>
<dbReference type="STRING" id="33114.A0A2G2VS08"/>
<accession>A0A2G2VS08</accession>
<dbReference type="AlphaFoldDB" id="A0A2G2VS08"/>
<dbReference type="EMBL" id="MLFT02000010">
    <property type="protein sequence ID" value="PHT35746.1"/>
    <property type="molecule type" value="Genomic_DNA"/>
</dbReference>
<comment type="caution">
    <text evidence="3">The sequence shown here is derived from an EMBL/GenBank/DDBJ whole genome shotgun (WGS) entry which is preliminary data.</text>
</comment>
<reference evidence="4" key="2">
    <citation type="journal article" date="2017" name="J. Anim. Genet.">
        <title>Multiple reference genome sequences of hot pepper reveal the massive evolution of plant disease resistance genes by retroduplication.</title>
        <authorList>
            <person name="Kim S."/>
            <person name="Park J."/>
            <person name="Yeom S.-I."/>
            <person name="Kim Y.-M."/>
            <person name="Seo E."/>
            <person name="Kim K.-T."/>
            <person name="Kim M.-S."/>
            <person name="Lee J.M."/>
            <person name="Cheong K."/>
            <person name="Shin H.-S."/>
            <person name="Kim S.-B."/>
            <person name="Han K."/>
            <person name="Lee J."/>
            <person name="Park M."/>
            <person name="Lee H.-A."/>
            <person name="Lee H.-Y."/>
            <person name="Lee Y."/>
            <person name="Oh S."/>
            <person name="Lee J.H."/>
            <person name="Choi E."/>
            <person name="Choi E."/>
            <person name="Lee S.E."/>
            <person name="Jeon J."/>
            <person name="Kim H."/>
            <person name="Choi G."/>
            <person name="Song H."/>
            <person name="Lee J."/>
            <person name="Lee S.-C."/>
            <person name="Kwon J.-K."/>
            <person name="Lee H.-Y."/>
            <person name="Koo N."/>
            <person name="Hong Y."/>
            <person name="Kim R.W."/>
            <person name="Kang W.-H."/>
            <person name="Huh J.H."/>
            <person name="Kang B.-C."/>
            <person name="Yang T.-J."/>
            <person name="Lee Y.-H."/>
            <person name="Bennetzen J.L."/>
            <person name="Choi D."/>
        </authorList>
    </citation>
    <scope>NUCLEOTIDE SEQUENCE [LARGE SCALE GENOMIC DNA]</scope>
    <source>
        <strain evidence="4">cv. PBC81</strain>
    </source>
</reference>
<sequence>MDHNECNNQLRATLHDIFGLGDSDSLHGNEDSYGGYVESPDRYLDTDDEGLQNLDDEEMNRSHQSVEDEDLCVSNDEEDHYGEDDMEEEEGPMHDDSYTEEQYTSGPVEGMSFRYVQTDFAFYKEHSRLTGFGVVKKSEKKLAGQLKELSRTVKRSLVAHDIADLRPSKSIRLLENLAYVHGRNPSNAILTDQYESIKAAIHEVLPNTVNKYCIWDIFTKLPVNLKWVTNYKPAKARFKAIIFDSITIAEFEDKWQDFIEEYDLGSKVFTRSGPSGFPYISSTSFGLPTEESFDIIQRDTEQVFKAMAELDEQMRRLQERLEFMMIRVNAMEERFENMPPKKRTMNQSAPQLEDPLGEHISHVEFRAAFTTLAQSVVALNE</sequence>
<keyword evidence="1" id="KW-0175">Coiled coil</keyword>
<proteinExistence type="predicted"/>
<name>A0A2G2VS08_CAPBA</name>
<evidence type="ECO:0000256" key="1">
    <source>
        <dbReference type="SAM" id="Coils"/>
    </source>
</evidence>
<reference evidence="3 4" key="1">
    <citation type="journal article" date="2017" name="Genome Biol.">
        <title>New reference genome sequences of hot pepper reveal the massive evolution of plant disease-resistance genes by retroduplication.</title>
        <authorList>
            <person name="Kim S."/>
            <person name="Park J."/>
            <person name="Yeom S.I."/>
            <person name="Kim Y.M."/>
            <person name="Seo E."/>
            <person name="Kim K.T."/>
            <person name="Kim M.S."/>
            <person name="Lee J.M."/>
            <person name="Cheong K."/>
            <person name="Shin H.S."/>
            <person name="Kim S.B."/>
            <person name="Han K."/>
            <person name="Lee J."/>
            <person name="Park M."/>
            <person name="Lee H.A."/>
            <person name="Lee H.Y."/>
            <person name="Lee Y."/>
            <person name="Oh S."/>
            <person name="Lee J.H."/>
            <person name="Choi E."/>
            <person name="Choi E."/>
            <person name="Lee S.E."/>
            <person name="Jeon J."/>
            <person name="Kim H."/>
            <person name="Choi G."/>
            <person name="Song H."/>
            <person name="Lee J."/>
            <person name="Lee S.C."/>
            <person name="Kwon J.K."/>
            <person name="Lee H.Y."/>
            <person name="Koo N."/>
            <person name="Hong Y."/>
            <person name="Kim R.W."/>
            <person name="Kang W.H."/>
            <person name="Huh J.H."/>
            <person name="Kang B.C."/>
            <person name="Yang T.J."/>
            <person name="Lee Y.H."/>
            <person name="Bennetzen J.L."/>
            <person name="Choi D."/>
        </authorList>
    </citation>
    <scope>NUCLEOTIDE SEQUENCE [LARGE SCALE GENOMIC DNA]</scope>
    <source>
        <strain evidence="4">cv. PBC81</strain>
    </source>
</reference>
<feature type="region of interest" description="Disordered" evidence="2">
    <location>
        <begin position="25"/>
        <end position="103"/>
    </location>
</feature>
<dbReference type="Proteomes" id="UP000224567">
    <property type="component" value="Unassembled WGS sequence"/>
</dbReference>
<protein>
    <submittedName>
        <fullName evidence="3">Uncharacterized protein</fullName>
    </submittedName>
</protein>
<keyword evidence="4" id="KW-1185">Reference proteome</keyword>
<organism evidence="3 4">
    <name type="scientific">Capsicum baccatum</name>
    <name type="common">Peruvian pepper</name>
    <dbReference type="NCBI Taxonomy" id="33114"/>
    <lineage>
        <taxon>Eukaryota</taxon>
        <taxon>Viridiplantae</taxon>
        <taxon>Streptophyta</taxon>
        <taxon>Embryophyta</taxon>
        <taxon>Tracheophyta</taxon>
        <taxon>Spermatophyta</taxon>
        <taxon>Magnoliopsida</taxon>
        <taxon>eudicotyledons</taxon>
        <taxon>Gunneridae</taxon>
        <taxon>Pentapetalae</taxon>
        <taxon>asterids</taxon>
        <taxon>lamiids</taxon>
        <taxon>Solanales</taxon>
        <taxon>Solanaceae</taxon>
        <taxon>Solanoideae</taxon>
        <taxon>Capsiceae</taxon>
        <taxon>Capsicum</taxon>
    </lineage>
</organism>
<dbReference type="PANTHER" id="PTHR47718">
    <property type="entry name" value="OS01G0519700 PROTEIN"/>
    <property type="match status" value="1"/>
</dbReference>
<evidence type="ECO:0000313" key="4">
    <source>
        <dbReference type="Proteomes" id="UP000224567"/>
    </source>
</evidence>
<feature type="coiled-coil region" evidence="1">
    <location>
        <begin position="300"/>
        <end position="334"/>
    </location>
</feature>
<feature type="compositionally biased region" description="Acidic residues" evidence="2">
    <location>
        <begin position="67"/>
        <end position="90"/>
    </location>
</feature>
<gene>
    <name evidence="3" type="ORF">CQW23_23446</name>
</gene>
<evidence type="ECO:0000256" key="2">
    <source>
        <dbReference type="SAM" id="MobiDB-lite"/>
    </source>
</evidence>
<feature type="compositionally biased region" description="Acidic residues" evidence="2">
    <location>
        <begin position="46"/>
        <end position="58"/>
    </location>
</feature>